<dbReference type="Proteomes" id="UP000319908">
    <property type="component" value="Unassembled WGS sequence"/>
</dbReference>
<evidence type="ECO:0000313" key="1">
    <source>
        <dbReference type="EMBL" id="TWU16532.1"/>
    </source>
</evidence>
<dbReference type="Gene3D" id="3.20.20.190">
    <property type="entry name" value="Phosphatidylinositol (PI) phosphodiesterase"/>
    <property type="match status" value="1"/>
</dbReference>
<protein>
    <submittedName>
        <fullName evidence="1">Cytoplasmic glycerophosphodiester phosphodiesterase</fullName>
    </submittedName>
</protein>
<dbReference type="AlphaFoldDB" id="A0A5C6BXJ0"/>
<organism evidence="1 2">
    <name type="scientific">Allorhodopirellula heiligendammensis</name>
    <dbReference type="NCBI Taxonomy" id="2714739"/>
    <lineage>
        <taxon>Bacteria</taxon>
        <taxon>Pseudomonadati</taxon>
        <taxon>Planctomycetota</taxon>
        <taxon>Planctomycetia</taxon>
        <taxon>Pirellulales</taxon>
        <taxon>Pirellulaceae</taxon>
        <taxon>Allorhodopirellula</taxon>
    </lineage>
</organism>
<comment type="caution">
    <text evidence="1">The sequence shown here is derived from an EMBL/GenBank/DDBJ whole genome shotgun (WGS) entry which is preliminary data.</text>
</comment>
<dbReference type="GO" id="GO:0008081">
    <property type="term" value="F:phosphoric diester hydrolase activity"/>
    <property type="evidence" value="ECO:0007669"/>
    <property type="project" value="InterPro"/>
</dbReference>
<gene>
    <name evidence="1" type="ORF">Poly21_37370</name>
</gene>
<proteinExistence type="predicted"/>
<dbReference type="InterPro" id="IPR017946">
    <property type="entry name" value="PLC-like_Pdiesterase_TIM-brl"/>
</dbReference>
<dbReference type="GO" id="GO:0006629">
    <property type="term" value="P:lipid metabolic process"/>
    <property type="evidence" value="ECO:0007669"/>
    <property type="project" value="InterPro"/>
</dbReference>
<evidence type="ECO:0000313" key="2">
    <source>
        <dbReference type="Proteomes" id="UP000319908"/>
    </source>
</evidence>
<dbReference type="SUPFAM" id="SSF51695">
    <property type="entry name" value="PLC-like phosphodiesterases"/>
    <property type="match status" value="1"/>
</dbReference>
<name>A0A5C6BXJ0_9BACT</name>
<reference evidence="1 2" key="1">
    <citation type="journal article" date="2020" name="Antonie Van Leeuwenhoek">
        <title>Rhodopirellula heiligendammensis sp. nov., Rhodopirellula pilleata sp. nov., and Rhodopirellula solitaria sp. nov. isolated from natural or artificial marine surfaces in Northern Germany and California, USA, and emended description of the genus Rhodopirellula.</title>
        <authorList>
            <person name="Kallscheuer N."/>
            <person name="Wiegand S."/>
            <person name="Jogler M."/>
            <person name="Boedeker C."/>
            <person name="Peeters S.H."/>
            <person name="Rast P."/>
            <person name="Heuer A."/>
            <person name="Jetten M.S.M."/>
            <person name="Rohde M."/>
            <person name="Jogler C."/>
        </authorList>
    </citation>
    <scope>NUCLEOTIDE SEQUENCE [LARGE SCALE GENOMIC DNA]</scope>
    <source>
        <strain evidence="1 2">Poly21</strain>
    </source>
</reference>
<accession>A0A5C6BXJ0</accession>
<dbReference type="EMBL" id="SJPU01000002">
    <property type="protein sequence ID" value="TWU16532.1"/>
    <property type="molecule type" value="Genomic_DNA"/>
</dbReference>
<sequence>MYNMITWLFGASFRERIAIAMSYTLAIVTIALGLQLKLASKSPNPAKWNTYSQQANSHLYDGLNPAKPIAMPVISHRGGDVPGIDEAGTLARLDYNYARGQRLFELDFSWTADDQIVVKHDWKERSEIPTLEEFLSESPTDHTSLSMVYDWLVAHPDAFVVTDCKKRSLAAAARIRMERPELVAQFILQIYQYKDFELVQSQGYQNVILTLYRCLVSESANRIADFAAEHDLFAITVPRSRSSDPELPRRLNQLGVPIYVHTVNDNETALDLQRRGFYGVYSDSLTTETVGRIAQRKPAEYPDKTVFQ</sequence>
<keyword evidence="2" id="KW-1185">Reference proteome</keyword>